<dbReference type="GO" id="GO:0000302">
    <property type="term" value="P:response to reactive oxygen species"/>
    <property type="evidence" value="ECO:0007669"/>
    <property type="project" value="TreeGrafter"/>
</dbReference>
<reference evidence="2" key="1">
    <citation type="journal article" date="2023" name="Front. Mar. Sci.">
        <title>A new Merluccius polli reference genome to investigate the effects of global change in West African waters.</title>
        <authorList>
            <person name="Mateo J.L."/>
            <person name="Blanco-Fernandez C."/>
            <person name="Garcia-Vazquez E."/>
            <person name="Machado-Schiaffino G."/>
        </authorList>
    </citation>
    <scope>NUCLEOTIDE SEQUENCE</scope>
    <source>
        <strain evidence="2">C29</strain>
        <tissue evidence="2">Fin</tissue>
    </source>
</reference>
<feature type="chain" id="PRO_5041335315" evidence="1">
    <location>
        <begin position="17"/>
        <end position="209"/>
    </location>
</feature>
<comment type="caution">
    <text evidence="2">The sequence shown here is derived from an EMBL/GenBank/DDBJ whole genome shotgun (WGS) entry which is preliminary data.</text>
</comment>
<dbReference type="Gene3D" id="2.40.128.20">
    <property type="match status" value="2"/>
</dbReference>
<organism evidence="2 3">
    <name type="scientific">Merluccius polli</name>
    <name type="common">Benguela hake</name>
    <name type="synonym">Merluccius cadenati</name>
    <dbReference type="NCBI Taxonomy" id="89951"/>
    <lineage>
        <taxon>Eukaryota</taxon>
        <taxon>Metazoa</taxon>
        <taxon>Chordata</taxon>
        <taxon>Craniata</taxon>
        <taxon>Vertebrata</taxon>
        <taxon>Euteleostomi</taxon>
        <taxon>Actinopterygii</taxon>
        <taxon>Neopterygii</taxon>
        <taxon>Teleostei</taxon>
        <taxon>Neoteleostei</taxon>
        <taxon>Acanthomorphata</taxon>
        <taxon>Zeiogadaria</taxon>
        <taxon>Gadariae</taxon>
        <taxon>Gadiformes</taxon>
        <taxon>Gadoidei</taxon>
        <taxon>Merlucciidae</taxon>
        <taxon>Merluccius</taxon>
    </lineage>
</organism>
<dbReference type="PANTHER" id="PTHR10612">
    <property type="entry name" value="APOLIPOPROTEIN D"/>
    <property type="match status" value="1"/>
</dbReference>
<dbReference type="AlphaFoldDB" id="A0AA47NQX0"/>
<name>A0AA47NQX0_MERPO</name>
<evidence type="ECO:0000256" key="1">
    <source>
        <dbReference type="SAM" id="SignalP"/>
    </source>
</evidence>
<dbReference type="SUPFAM" id="SSF50814">
    <property type="entry name" value="Lipocalins"/>
    <property type="match status" value="1"/>
</dbReference>
<dbReference type="EMBL" id="JAOPHQ010006012">
    <property type="protein sequence ID" value="KAK0133162.1"/>
    <property type="molecule type" value="Genomic_DNA"/>
</dbReference>
<evidence type="ECO:0000313" key="2">
    <source>
        <dbReference type="EMBL" id="KAK0133162.1"/>
    </source>
</evidence>
<evidence type="ECO:0000313" key="3">
    <source>
        <dbReference type="Proteomes" id="UP001174136"/>
    </source>
</evidence>
<accession>A0AA47NQX0</accession>
<keyword evidence="1" id="KW-0732">Signal</keyword>
<dbReference type="GO" id="GO:0005737">
    <property type="term" value="C:cytoplasm"/>
    <property type="evidence" value="ECO:0007669"/>
    <property type="project" value="TreeGrafter"/>
</dbReference>
<dbReference type="Proteomes" id="UP001174136">
    <property type="component" value="Unassembled WGS sequence"/>
</dbReference>
<dbReference type="PANTHER" id="PTHR10612:SF15">
    <property type="entry name" value="APOLIPOPROTEIN D"/>
    <property type="match status" value="1"/>
</dbReference>
<proteinExistence type="predicted"/>
<dbReference type="InterPro" id="IPR022272">
    <property type="entry name" value="Lipocalin_CS"/>
</dbReference>
<dbReference type="InterPro" id="IPR012674">
    <property type="entry name" value="Calycin"/>
</dbReference>
<keyword evidence="3" id="KW-1185">Reference proteome</keyword>
<feature type="signal peptide" evidence="1">
    <location>
        <begin position="1"/>
        <end position="16"/>
    </location>
</feature>
<sequence length="209" mass="23312">MFPCYLFLLGLPLVASSSFTWGSCLTPDVQANFSMDQFLGKWYEIQRIAPMSLVECGECTLQRLDRSVALTCSERVSQWWVLATDYSSVSVIYSCKNFMGMFSLENACIMSRNPVLPSEVLNEARMVLKNGGINIRHLTTGSVPDAQDCLAELGPALLDLDSQADQWVAPALRQLRVQLKLLRQLFIAQAYNQSVPNHFAMQLPIAAVL</sequence>
<dbReference type="GO" id="GO:0006629">
    <property type="term" value="P:lipid metabolic process"/>
    <property type="evidence" value="ECO:0007669"/>
    <property type="project" value="TreeGrafter"/>
</dbReference>
<dbReference type="PROSITE" id="PS00213">
    <property type="entry name" value="LIPOCALIN"/>
    <property type="match status" value="1"/>
</dbReference>
<gene>
    <name evidence="2" type="primary">Apod_1</name>
    <name evidence="2" type="ORF">N1851_031467</name>
</gene>
<protein>
    <submittedName>
        <fullName evidence="2">Apolipoprotein D</fullName>
    </submittedName>
</protein>